<proteinExistence type="predicted"/>
<dbReference type="Pfam" id="PF26331">
    <property type="entry name" value="DUF8086"/>
    <property type="match status" value="1"/>
</dbReference>
<dbReference type="Proteomes" id="UP000671908">
    <property type="component" value="Chromosome"/>
</dbReference>
<dbReference type="AlphaFoldDB" id="A0A975F5K3"/>
<dbReference type="KEGG" id="tpav:HRQ91_09925"/>
<gene>
    <name evidence="1" type="ORF">HRQ91_09925</name>
</gene>
<evidence type="ECO:0000313" key="1">
    <source>
        <dbReference type="EMBL" id="QTQ14755.1"/>
    </source>
</evidence>
<sequence>MFFLCVSCAKKSTPLDLANLSNGMAAREIAESTHSWYALSVSGFEKTDLPKNAPPVPEKPWTESIRISAAGCESDKLDNKIPLGYALVNRLGVLTFRGGNIEFHTDRSLFSENTASNLFFEDNAPLFSVFKSVFFNEKAAKQSIKDSTDLSGLPPRPFIVHYAPDSGIFFPLINYEDLQLEAGAQITDFTWNGERFLCSVKKTENEKNIFSYVKIKTEAPLLSVSPGTVKTALFIEDSSADEFRNSKEIKDLSTAPARLRKLVSSIPENIPFTVECSYAGGSYSSSFASLKGKDYAGSLLEAKALIADTWALAVFTDGTSYFSGACYSRPVLADGKTAAFRLPKLPEGFIYSYFALSGTRLYVSWEETSFYKTGRSGFISVDLDAVLYKKLRRSD</sequence>
<accession>A0A975F5K3</accession>
<protein>
    <submittedName>
        <fullName evidence="1">Uncharacterized protein</fullName>
    </submittedName>
</protein>
<evidence type="ECO:0000313" key="2">
    <source>
        <dbReference type="Proteomes" id="UP000671908"/>
    </source>
</evidence>
<dbReference type="EMBL" id="CP054142">
    <property type="protein sequence ID" value="QTQ14755.1"/>
    <property type="molecule type" value="Genomic_DNA"/>
</dbReference>
<dbReference type="InterPro" id="IPR058399">
    <property type="entry name" value="DUF8086"/>
</dbReference>
<organism evidence="1 2">
    <name type="scientific">Treponema parvum</name>
    <dbReference type="NCBI Taxonomy" id="138851"/>
    <lineage>
        <taxon>Bacteria</taxon>
        <taxon>Pseudomonadati</taxon>
        <taxon>Spirochaetota</taxon>
        <taxon>Spirochaetia</taxon>
        <taxon>Spirochaetales</taxon>
        <taxon>Treponemataceae</taxon>
        <taxon>Treponema</taxon>
    </lineage>
</organism>
<reference evidence="1 2" key="1">
    <citation type="journal article" date="2021" name="Microbiol. Resour. Announc.">
        <title>Complete Genome Sequences of Three Human Oral Treponema parvum Isolates.</title>
        <authorList>
            <person name="Zeng H."/>
            <person name="Watt R.M."/>
        </authorList>
    </citation>
    <scope>NUCLEOTIDE SEQUENCE [LARGE SCALE GENOMIC DNA]</scope>
    <source>
        <strain evidence="1 2">ATCC 700770</strain>
    </source>
</reference>
<keyword evidence="2" id="KW-1185">Reference proteome</keyword>
<name>A0A975F5K3_9SPIR</name>